<dbReference type="PANTHER" id="PTHR23084:SF263">
    <property type="entry name" value="MORN REPEAT-CONTAINING PROTEIN 1"/>
    <property type="match status" value="1"/>
</dbReference>
<dbReference type="GO" id="GO:0004672">
    <property type="term" value="F:protein kinase activity"/>
    <property type="evidence" value="ECO:0007669"/>
    <property type="project" value="InterPro"/>
</dbReference>
<reference evidence="5" key="1">
    <citation type="submission" date="2021-01" db="EMBL/GenBank/DDBJ databases">
        <authorList>
            <consortium name="Genoscope - CEA"/>
            <person name="William W."/>
        </authorList>
    </citation>
    <scope>NUCLEOTIDE SEQUENCE</scope>
</reference>
<keyword evidence="1" id="KW-0677">Repeat</keyword>
<sequence>MLLGQFNQTLNDSSKQSMAQSQRLQPLETSRNSNTPPLDFNRLSPEQQFLIKTWSQKQQEELLGLSVNTLPIHQSQSFFTNIQQPQQNQFLLQQQQLIDNYNQQFQTIVPEQQQQPDLQQDYQAQQIQQQLQEQQQLLLQQQQQQLLQQQQQLKTQYESNYLKMKYDETCNQILKTMPSHQSLNETQMPLLYKYFDVDPELQNDPLNLQHYILTHKLNPSYKLSLRVFIFDKYSIYEQQEKQLQLQKQQLTHTNLINIHLIHTKKYVCLCFATFRVCALLDYIHSDCENTIKHKHYQEHEIWLILQNMVEALYSLHLKGIVHGNVTLDHIVLTHLIDNSQLYKLIYRNQEPNVLQKKFQNQQNKILLSYELYNSFLLNDQSTMPTWKSDVFQLGLCILQLCLGPHKYETVYEIYQNVFDEYRLNQLIKEVDTNYSYKLVQYLQFMLTINFEIRPDWIKLEAKISELQPIQPINIIYNFEVQQRIETKITKSRANSKNVSYSHVNSFRISPIGEPQTKPQIEDIKEITTKNNVIVENRNKRKMNCQDGGSYYGEVLNGLRDGLGQYVSNEYSYDGCWKNDKYHGKGVLYQNGKLIYEGSFKHGEYDGYGKATNSKPKYFNNHFDYKDFTKMDQQWTHYMGDFKDGEFSGFGQLELSNGEKITCVFMNGLPNGVGVFETLDKRRLNAQWDMGLLVRRI</sequence>
<feature type="compositionally biased region" description="Polar residues" evidence="3">
    <location>
        <begin position="1"/>
        <end position="36"/>
    </location>
</feature>
<dbReference type="InterPro" id="IPR000719">
    <property type="entry name" value="Prot_kinase_dom"/>
</dbReference>
<proteinExistence type="predicted"/>
<evidence type="ECO:0000256" key="1">
    <source>
        <dbReference type="ARBA" id="ARBA00022737"/>
    </source>
</evidence>
<comment type="caution">
    <text evidence="5">The sequence shown here is derived from an EMBL/GenBank/DDBJ whole genome shotgun (WGS) entry which is preliminary data.</text>
</comment>
<evidence type="ECO:0000259" key="4">
    <source>
        <dbReference type="PROSITE" id="PS50011"/>
    </source>
</evidence>
<keyword evidence="2" id="KW-0175">Coiled coil</keyword>
<evidence type="ECO:0000313" key="5">
    <source>
        <dbReference type="EMBL" id="CAD8118513.1"/>
    </source>
</evidence>
<dbReference type="GO" id="GO:0005524">
    <property type="term" value="F:ATP binding"/>
    <property type="evidence" value="ECO:0007669"/>
    <property type="project" value="InterPro"/>
</dbReference>
<keyword evidence="6" id="KW-1185">Reference proteome</keyword>
<dbReference type="InterPro" id="IPR003409">
    <property type="entry name" value="MORN"/>
</dbReference>
<accession>A0A8S1QSG0</accession>
<dbReference type="AlphaFoldDB" id="A0A8S1QSG0"/>
<evidence type="ECO:0000256" key="2">
    <source>
        <dbReference type="SAM" id="Coils"/>
    </source>
</evidence>
<name>A0A8S1QSG0_9CILI</name>
<dbReference type="Proteomes" id="UP000692954">
    <property type="component" value="Unassembled WGS sequence"/>
</dbReference>
<feature type="coiled-coil region" evidence="2">
    <location>
        <begin position="124"/>
        <end position="160"/>
    </location>
</feature>
<protein>
    <recommendedName>
        <fullName evidence="4">Protein kinase domain-containing protein</fullName>
    </recommendedName>
</protein>
<dbReference type="PANTHER" id="PTHR23084">
    <property type="entry name" value="PHOSPHATIDYLINOSITOL-4-PHOSPHATE 5-KINASE RELATED"/>
    <property type="match status" value="1"/>
</dbReference>
<feature type="domain" description="Protein kinase" evidence="4">
    <location>
        <begin position="177"/>
        <end position="470"/>
    </location>
</feature>
<feature type="region of interest" description="Disordered" evidence="3">
    <location>
        <begin position="1"/>
        <end position="41"/>
    </location>
</feature>
<dbReference type="SMART" id="SM00698">
    <property type="entry name" value="MORN"/>
    <property type="match status" value="4"/>
</dbReference>
<evidence type="ECO:0000313" key="6">
    <source>
        <dbReference type="Proteomes" id="UP000692954"/>
    </source>
</evidence>
<dbReference type="Pfam" id="PF02493">
    <property type="entry name" value="MORN"/>
    <property type="match status" value="5"/>
</dbReference>
<evidence type="ECO:0000256" key="3">
    <source>
        <dbReference type="SAM" id="MobiDB-lite"/>
    </source>
</evidence>
<dbReference type="EMBL" id="CAJJDN010000117">
    <property type="protein sequence ID" value="CAD8118513.1"/>
    <property type="molecule type" value="Genomic_DNA"/>
</dbReference>
<gene>
    <name evidence="5" type="ORF">PSON_ATCC_30995.1.T1170154</name>
</gene>
<dbReference type="PROSITE" id="PS50011">
    <property type="entry name" value="PROTEIN_KINASE_DOM"/>
    <property type="match status" value="1"/>
</dbReference>
<organism evidence="5 6">
    <name type="scientific">Paramecium sonneborni</name>
    <dbReference type="NCBI Taxonomy" id="65129"/>
    <lineage>
        <taxon>Eukaryota</taxon>
        <taxon>Sar</taxon>
        <taxon>Alveolata</taxon>
        <taxon>Ciliophora</taxon>
        <taxon>Intramacronucleata</taxon>
        <taxon>Oligohymenophorea</taxon>
        <taxon>Peniculida</taxon>
        <taxon>Parameciidae</taxon>
        <taxon>Paramecium</taxon>
    </lineage>
</organism>
<dbReference type="OrthoDB" id="299065at2759"/>